<feature type="compositionally biased region" description="Polar residues" evidence="1">
    <location>
        <begin position="9"/>
        <end position="24"/>
    </location>
</feature>
<evidence type="ECO:0000313" key="5">
    <source>
        <dbReference type="Proteomes" id="UP000660262"/>
    </source>
</evidence>
<comment type="caution">
    <text evidence="4">The sequence shown here is derived from an EMBL/GenBank/DDBJ whole genome shotgun (WGS) entry which is preliminary data.</text>
</comment>
<dbReference type="OrthoDB" id="1924069at2759"/>
<dbReference type="GO" id="GO:0009706">
    <property type="term" value="C:chloroplast inner membrane"/>
    <property type="evidence" value="ECO:0007669"/>
    <property type="project" value="TreeGrafter"/>
</dbReference>
<dbReference type="GO" id="GO:0005543">
    <property type="term" value="F:phospholipid binding"/>
    <property type="evidence" value="ECO:0007669"/>
    <property type="project" value="TreeGrafter"/>
</dbReference>
<feature type="compositionally biased region" description="Low complexity" evidence="1">
    <location>
        <begin position="74"/>
        <end position="86"/>
    </location>
</feature>
<feature type="compositionally biased region" description="Polar residues" evidence="1">
    <location>
        <begin position="130"/>
        <end position="139"/>
    </location>
</feature>
<evidence type="ECO:0000259" key="3">
    <source>
        <dbReference type="Pfam" id="PF02470"/>
    </source>
</evidence>
<dbReference type="InterPro" id="IPR039342">
    <property type="entry name" value="TGD2-like"/>
</dbReference>
<dbReference type="InterPro" id="IPR003399">
    <property type="entry name" value="Mce/MlaD"/>
</dbReference>
<feature type="domain" description="Mce/MlaD" evidence="3">
    <location>
        <begin position="198"/>
        <end position="273"/>
    </location>
</feature>
<reference evidence="4" key="1">
    <citation type="submission" date="2020-10" db="EMBL/GenBank/DDBJ databases">
        <title>Unveiling of a novel bifunctional photoreceptor, Dualchrome1, isolated from a cosmopolitan green alga.</title>
        <authorList>
            <person name="Suzuki S."/>
            <person name="Kawachi M."/>
        </authorList>
    </citation>
    <scope>NUCLEOTIDE SEQUENCE</scope>
    <source>
        <strain evidence="4">NIES 2893</strain>
    </source>
</reference>
<dbReference type="PANTHER" id="PTHR34675">
    <property type="entry name" value="PROTEIN TRIGALACTOSYLDIACYLGLYCEROL 2, CHLOROPLASTIC"/>
    <property type="match status" value="1"/>
</dbReference>
<accession>A0A830HAE7</accession>
<feature type="transmembrane region" description="Helical" evidence="2">
    <location>
        <begin position="168"/>
        <end position="194"/>
    </location>
</feature>
<evidence type="ECO:0000313" key="4">
    <source>
        <dbReference type="EMBL" id="GHP04296.1"/>
    </source>
</evidence>
<keyword evidence="2" id="KW-0472">Membrane</keyword>
<dbReference type="Proteomes" id="UP000660262">
    <property type="component" value="Unassembled WGS sequence"/>
</dbReference>
<keyword evidence="5" id="KW-1185">Reference proteome</keyword>
<dbReference type="EMBL" id="BNJQ01000007">
    <property type="protein sequence ID" value="GHP04296.1"/>
    <property type="molecule type" value="Genomic_DNA"/>
</dbReference>
<dbReference type="PANTHER" id="PTHR34675:SF1">
    <property type="entry name" value="PROTEIN TRIGALACTOSYLDIACYLGLYCEROL 2, CHLOROPLASTIC"/>
    <property type="match status" value="1"/>
</dbReference>
<name>A0A830HAE7_9CHLO</name>
<gene>
    <name evidence="4" type="ORF">PPROV_000305000</name>
</gene>
<feature type="region of interest" description="Disordered" evidence="1">
    <location>
        <begin position="1"/>
        <end position="146"/>
    </location>
</feature>
<proteinExistence type="predicted"/>
<keyword evidence="2" id="KW-1133">Transmembrane helix</keyword>
<keyword evidence="2" id="KW-0812">Transmembrane</keyword>
<dbReference type="AlphaFoldDB" id="A0A830HAE7"/>
<evidence type="ECO:0000256" key="2">
    <source>
        <dbReference type="SAM" id="Phobius"/>
    </source>
</evidence>
<dbReference type="Pfam" id="PF02470">
    <property type="entry name" value="MlaD"/>
    <property type="match status" value="1"/>
</dbReference>
<feature type="compositionally biased region" description="Acidic residues" evidence="1">
    <location>
        <begin position="89"/>
        <end position="103"/>
    </location>
</feature>
<organism evidence="4 5">
    <name type="scientific">Pycnococcus provasolii</name>
    <dbReference type="NCBI Taxonomy" id="41880"/>
    <lineage>
        <taxon>Eukaryota</taxon>
        <taxon>Viridiplantae</taxon>
        <taxon>Chlorophyta</taxon>
        <taxon>Pseudoscourfieldiophyceae</taxon>
        <taxon>Pseudoscourfieldiales</taxon>
        <taxon>Pycnococcaceae</taxon>
        <taxon>Pycnococcus</taxon>
    </lineage>
</organism>
<evidence type="ECO:0000256" key="1">
    <source>
        <dbReference type="SAM" id="MobiDB-lite"/>
    </source>
</evidence>
<sequence length="454" mass="48490">MAPLAPGLSSLQLKARTSSSTSVMSLKDMRPQCVQRRKPLGLGFSSSALGRARSRTCRGAPPCRPFVPRSFGRSKGPSSSSSPGSSEKSEDDAAAAEEEEESSDTPATSQAAVQSKNGAPAPPPLTTPGDSANETQTNTNKKHTWLPQSLMRPLADFGFGRRSIEEGLLGVFAVAGVGMTALVMTWVSAATTAARRHTYQMKMSFPRAMGITVGTPVRIRGVQVGSVLSVRPSLASVDVLCEIDDEAIKVPRNALVEANQSGLIAETLIDITPRMPLPPDDTLGPKDTRCHDQGHLVCHMGEIEGEVGTSLDDLVGVCTRLARRMEAGTMDTMEDTAKAAQDAATHAIPLLEKMKLIATNVAPMVEDLKDGEAGPTASRLLTELHDLAESMIRITEVMADEPQLETMKTMVTRSERCLAEVERISKDLSKVTGDDALMTNLKSIVQSVSRILES</sequence>
<feature type="compositionally biased region" description="Polar residues" evidence="1">
    <location>
        <begin position="105"/>
        <end position="117"/>
    </location>
</feature>
<protein>
    <recommendedName>
        <fullName evidence="3">Mce/MlaD domain-containing protein</fullName>
    </recommendedName>
</protein>
<dbReference type="GO" id="GO:0005319">
    <property type="term" value="F:lipid transporter activity"/>
    <property type="evidence" value="ECO:0007669"/>
    <property type="project" value="TreeGrafter"/>
</dbReference>